<sequence>MQQTHLLALADAVLQLGDVDSAGVHDLEALLRSCGSELKVVVMHYESEFLVVTMLARRVDSTVQAAFEEAVVAAAGTDAAEHLSRAWVSAYGLNPHPDQAYLEAVKAVEVALGPLVAPSNNRRTLGSTIRDLLNQQGKWELVFVDAAGQPADPKPLVDLLNVIWHGHARHGGAANSRVHSQEEAESVVHLAATVVQWVKLGALHRVP</sequence>
<comment type="caution">
    <text evidence="1">The sequence shown here is derived from an EMBL/GenBank/DDBJ whole genome shotgun (WGS) entry which is preliminary data.</text>
</comment>
<accession>A0A8J3FJK6</accession>
<reference evidence="1" key="1">
    <citation type="journal article" date="2014" name="Int. J. Syst. Evol. Microbiol.">
        <title>Complete genome sequence of Corynebacterium casei LMG S-19264T (=DSM 44701T), isolated from a smear-ripened cheese.</title>
        <authorList>
            <consortium name="US DOE Joint Genome Institute (JGI-PGF)"/>
            <person name="Walter F."/>
            <person name="Albersmeier A."/>
            <person name="Kalinowski J."/>
            <person name="Ruckert C."/>
        </authorList>
    </citation>
    <scope>NUCLEOTIDE SEQUENCE</scope>
    <source>
        <strain evidence="1">JCM 3091</strain>
    </source>
</reference>
<keyword evidence="2" id="KW-1185">Reference proteome</keyword>
<dbReference type="RefSeq" id="WP_189115630.1">
    <property type="nucleotide sequence ID" value="NZ_BMQC01000018.1"/>
</dbReference>
<evidence type="ECO:0000313" key="2">
    <source>
        <dbReference type="Proteomes" id="UP000662200"/>
    </source>
</evidence>
<dbReference type="Proteomes" id="UP000662200">
    <property type="component" value="Unassembled WGS sequence"/>
</dbReference>
<proteinExistence type="predicted"/>
<dbReference type="EMBL" id="BMQC01000018">
    <property type="protein sequence ID" value="GGK40816.1"/>
    <property type="molecule type" value="Genomic_DNA"/>
</dbReference>
<name>A0A8J3FJK6_9ACTN</name>
<reference evidence="1" key="2">
    <citation type="submission" date="2020-09" db="EMBL/GenBank/DDBJ databases">
        <authorList>
            <person name="Sun Q."/>
            <person name="Ohkuma M."/>
        </authorList>
    </citation>
    <scope>NUCLEOTIDE SEQUENCE</scope>
    <source>
        <strain evidence="1">JCM 3091</strain>
    </source>
</reference>
<protein>
    <submittedName>
        <fullName evidence="1">Uncharacterized protein</fullName>
    </submittedName>
</protein>
<dbReference type="AlphaFoldDB" id="A0A8J3FJK6"/>
<evidence type="ECO:0000313" key="1">
    <source>
        <dbReference type="EMBL" id="GGK40816.1"/>
    </source>
</evidence>
<organism evidence="1 2">
    <name type="scientific">Pilimelia terevasa</name>
    <dbReference type="NCBI Taxonomy" id="53372"/>
    <lineage>
        <taxon>Bacteria</taxon>
        <taxon>Bacillati</taxon>
        <taxon>Actinomycetota</taxon>
        <taxon>Actinomycetes</taxon>
        <taxon>Micromonosporales</taxon>
        <taxon>Micromonosporaceae</taxon>
        <taxon>Pilimelia</taxon>
    </lineage>
</organism>
<gene>
    <name evidence="1" type="ORF">GCM10010124_37080</name>
</gene>